<feature type="compositionally biased region" description="Basic and acidic residues" evidence="1">
    <location>
        <begin position="298"/>
        <end position="317"/>
    </location>
</feature>
<sequence>MPSTSRQHRFPVRQARTGTSIMAVQSSYSASALSSASMSRNNSAAVEAHNSMSNHTRNDYDKPSSKTSHRPKYAAGDRRSMSPPTHGRKYRRSSWSASPARRYGRRRRRSPSPYYRDDERRSRSRSQAHDYNRGRRARSRSSSRYRSYSPEGRRTRRWTRSPSYGNHDYNKRSSHGHERRGRSATPTRDDRRDGYGFVRSSNRREQDYKYNYRASYPRYGNERPYNYNNQRRRTPSPASRRTRQDDSPADYLSNPNLVPIAPHKRRNIGRATYDGNNSKEEVKFRGAAGGRSFGFPPARERHSRSDSDGGDAHRQQREGGGYGALRCQRKYEEGDVYLGKHAVRR</sequence>
<feature type="compositionally biased region" description="Basic residues" evidence="1">
    <location>
        <begin position="134"/>
        <end position="143"/>
    </location>
</feature>
<keyword evidence="3" id="KW-1185">Reference proteome</keyword>
<feature type="region of interest" description="Disordered" evidence="1">
    <location>
        <begin position="29"/>
        <end position="324"/>
    </location>
</feature>
<comment type="caution">
    <text evidence="2">The sequence shown here is derived from an EMBL/GenBank/DDBJ whole genome shotgun (WGS) entry which is preliminary data.</text>
</comment>
<feature type="compositionally biased region" description="Low complexity" evidence="1">
    <location>
        <begin position="29"/>
        <end position="45"/>
    </location>
</feature>
<organism evidence="2 3">
    <name type="scientific">Macrophomina phaseolina</name>
    <dbReference type="NCBI Taxonomy" id="35725"/>
    <lineage>
        <taxon>Eukaryota</taxon>
        <taxon>Fungi</taxon>
        <taxon>Dikarya</taxon>
        <taxon>Ascomycota</taxon>
        <taxon>Pezizomycotina</taxon>
        <taxon>Dothideomycetes</taxon>
        <taxon>Dothideomycetes incertae sedis</taxon>
        <taxon>Botryosphaeriales</taxon>
        <taxon>Botryosphaeriaceae</taxon>
        <taxon>Macrophomina</taxon>
    </lineage>
</organism>
<feature type="compositionally biased region" description="Basic and acidic residues" evidence="1">
    <location>
        <begin position="115"/>
        <end position="133"/>
    </location>
</feature>
<dbReference type="Proteomes" id="UP000774617">
    <property type="component" value="Unassembled WGS sequence"/>
</dbReference>
<feature type="compositionally biased region" description="Basic residues" evidence="1">
    <location>
        <begin position="172"/>
        <end position="182"/>
    </location>
</feature>
<name>A0ABQ8GCJ1_9PEZI</name>
<evidence type="ECO:0000313" key="3">
    <source>
        <dbReference type="Proteomes" id="UP000774617"/>
    </source>
</evidence>
<gene>
    <name evidence="2" type="ORF">B0J12DRAFT_727733</name>
</gene>
<dbReference type="EMBL" id="JAGTJR010000011">
    <property type="protein sequence ID" value="KAH7052048.1"/>
    <property type="molecule type" value="Genomic_DNA"/>
</dbReference>
<proteinExistence type="predicted"/>
<accession>A0ABQ8GCJ1</accession>
<evidence type="ECO:0000256" key="1">
    <source>
        <dbReference type="SAM" id="MobiDB-lite"/>
    </source>
</evidence>
<reference evidence="2 3" key="1">
    <citation type="journal article" date="2021" name="Nat. Commun.">
        <title>Genetic determinants of endophytism in the Arabidopsis root mycobiome.</title>
        <authorList>
            <person name="Mesny F."/>
            <person name="Miyauchi S."/>
            <person name="Thiergart T."/>
            <person name="Pickel B."/>
            <person name="Atanasova L."/>
            <person name="Karlsson M."/>
            <person name="Huettel B."/>
            <person name="Barry K.W."/>
            <person name="Haridas S."/>
            <person name="Chen C."/>
            <person name="Bauer D."/>
            <person name="Andreopoulos W."/>
            <person name="Pangilinan J."/>
            <person name="LaButti K."/>
            <person name="Riley R."/>
            <person name="Lipzen A."/>
            <person name="Clum A."/>
            <person name="Drula E."/>
            <person name="Henrissat B."/>
            <person name="Kohler A."/>
            <person name="Grigoriev I.V."/>
            <person name="Martin F.M."/>
            <person name="Hacquard S."/>
        </authorList>
    </citation>
    <scope>NUCLEOTIDE SEQUENCE [LARGE SCALE GENOMIC DNA]</scope>
    <source>
        <strain evidence="2 3">MPI-SDFR-AT-0080</strain>
    </source>
</reference>
<evidence type="ECO:0000313" key="2">
    <source>
        <dbReference type="EMBL" id="KAH7052048.1"/>
    </source>
</evidence>
<protein>
    <submittedName>
        <fullName evidence="2">Uncharacterized protein</fullName>
    </submittedName>
</protein>